<comment type="caution">
    <text evidence="1">The sequence shown here is derived from an EMBL/GenBank/DDBJ whole genome shotgun (WGS) entry which is preliminary data.</text>
</comment>
<keyword evidence="2" id="KW-1185">Reference proteome</keyword>
<gene>
    <name evidence="1" type="ORF">LZ24_02288</name>
</gene>
<dbReference type="Proteomes" id="UP000318307">
    <property type="component" value="Unassembled WGS sequence"/>
</dbReference>
<proteinExistence type="predicted"/>
<dbReference type="AlphaFoldDB" id="A0A562RMJ3"/>
<evidence type="ECO:0000313" key="1">
    <source>
        <dbReference type="EMBL" id="TWI70278.1"/>
    </source>
</evidence>
<evidence type="ECO:0000313" key="2">
    <source>
        <dbReference type="Proteomes" id="UP000318307"/>
    </source>
</evidence>
<name>A0A562RMJ3_9BACT</name>
<dbReference type="OrthoDB" id="5420775at2"/>
<dbReference type="RefSeq" id="WP_144685404.1">
    <property type="nucleotide sequence ID" value="NZ_VLLC01000018.1"/>
</dbReference>
<protein>
    <submittedName>
        <fullName evidence="1">Uncharacterized protein</fullName>
    </submittedName>
</protein>
<sequence>MDVKDYCKGTEMELTVWKARLYDMMRKLDALSAADKQKVTANVEDLHMIVAELDDRINQLRFECPAEWAPVKDRIEEAHVDMRGRYEKTMEEIGRYAPVSIAG</sequence>
<accession>A0A562RMJ3</accession>
<dbReference type="EMBL" id="VLLC01000018">
    <property type="protein sequence ID" value="TWI70278.1"/>
    <property type="molecule type" value="Genomic_DNA"/>
</dbReference>
<organism evidence="1 2">
    <name type="scientific">Desulfobotulus alkaliphilus</name>
    <dbReference type="NCBI Taxonomy" id="622671"/>
    <lineage>
        <taxon>Bacteria</taxon>
        <taxon>Pseudomonadati</taxon>
        <taxon>Thermodesulfobacteriota</taxon>
        <taxon>Desulfobacteria</taxon>
        <taxon>Desulfobacterales</taxon>
        <taxon>Desulfobacteraceae</taxon>
        <taxon>Desulfobotulus</taxon>
    </lineage>
</organism>
<reference evidence="1 2" key="1">
    <citation type="submission" date="2019-07" db="EMBL/GenBank/DDBJ databases">
        <title>Genome sequencing of 100 strains of the haloalkaliphilic chemolithoautotrophic sulfur-oxidizing bacterium Thioalkalivibrio.</title>
        <authorList>
            <person name="Muyzer G."/>
        </authorList>
    </citation>
    <scope>NUCLEOTIDE SEQUENCE [LARGE SCALE GENOMIC DNA]</scope>
    <source>
        <strain evidence="1 2">ASO4-4</strain>
    </source>
</reference>